<dbReference type="Pfam" id="PF01575">
    <property type="entry name" value="MaoC_dehydratas"/>
    <property type="match status" value="1"/>
</dbReference>
<dbReference type="InterPro" id="IPR002539">
    <property type="entry name" value="MaoC-like_dom"/>
</dbReference>
<keyword evidence="2" id="KW-0560">Oxidoreductase</keyword>
<feature type="domain" description="MaoC-like" evidence="1">
    <location>
        <begin position="15"/>
        <end position="120"/>
    </location>
</feature>
<dbReference type="Proteomes" id="UP000004018">
    <property type="component" value="Unassembled WGS sequence"/>
</dbReference>
<reference evidence="2 3" key="1">
    <citation type="submission" date="2011-04" db="EMBL/GenBank/DDBJ databases">
        <authorList>
            <person name="Harkins D.M."/>
            <person name="Madupu R."/>
            <person name="Durkin A.S."/>
            <person name="Torralba M."/>
            <person name="Methe B."/>
            <person name="Sutton G.G."/>
            <person name="Nelson K.E."/>
        </authorList>
    </citation>
    <scope>NUCLEOTIDE SEQUENCE [LARGE SCALE GENOMIC DNA]</scope>
    <source>
        <strain evidence="2 3">UPII 199-6</strain>
    </source>
</reference>
<organism evidence="2 3">
    <name type="scientific">Megasphaera lornae</name>
    <dbReference type="NCBI Taxonomy" id="1000568"/>
    <lineage>
        <taxon>Bacteria</taxon>
        <taxon>Bacillati</taxon>
        <taxon>Bacillota</taxon>
        <taxon>Negativicutes</taxon>
        <taxon>Veillonellales</taxon>
        <taxon>Veillonellaceae</taxon>
        <taxon>Megasphaera</taxon>
    </lineage>
</organism>
<dbReference type="GO" id="GO:0016491">
    <property type="term" value="F:oxidoreductase activity"/>
    <property type="evidence" value="ECO:0007669"/>
    <property type="project" value="UniProtKB-KW"/>
</dbReference>
<dbReference type="PANTHER" id="PTHR43437:SF3">
    <property type="entry name" value="HYDROXYACYL-THIOESTER DEHYDRATASE TYPE 2, MITOCHONDRIAL"/>
    <property type="match status" value="1"/>
</dbReference>
<dbReference type="EMBL" id="AFIJ01000039">
    <property type="protein sequence ID" value="EGL39302.1"/>
    <property type="molecule type" value="Genomic_DNA"/>
</dbReference>
<proteinExistence type="predicted"/>
<dbReference type="Gene3D" id="3.10.129.10">
    <property type="entry name" value="Hotdog Thioesterase"/>
    <property type="match status" value="1"/>
</dbReference>
<name>A0ABN0CYQ0_9FIRM</name>
<dbReference type="PANTHER" id="PTHR43437">
    <property type="entry name" value="HYDROXYACYL-THIOESTER DEHYDRATASE TYPE 2, MITOCHONDRIAL-RELATED"/>
    <property type="match status" value="1"/>
</dbReference>
<protein>
    <submittedName>
        <fullName evidence="2">MaoC-like protein</fullName>
        <ecNumber evidence="2">1.-.-.-</ecNumber>
    </submittedName>
</protein>
<sequence>MSNNIAYEDIFLGREASASKTISEYDVYSFAGVTGDFNPIHVNAEFAKNSIFKERIAHGIISVGLISAVLGTQLPGINTIYLAQEVKFLSPVKLGDTLTATVTCIEKNDDKHYIFFRTTVRNQKGIIVTDGQAKVLKK</sequence>
<evidence type="ECO:0000313" key="3">
    <source>
        <dbReference type="Proteomes" id="UP000004018"/>
    </source>
</evidence>
<dbReference type="RefSeq" id="WP_007391734.1">
    <property type="nucleotide sequence ID" value="NZ_AFIJ01000039.1"/>
</dbReference>
<evidence type="ECO:0000313" key="2">
    <source>
        <dbReference type="EMBL" id="EGL39302.1"/>
    </source>
</evidence>
<dbReference type="InterPro" id="IPR050965">
    <property type="entry name" value="UPF0336/Enoyl-CoA_hydratase"/>
</dbReference>
<keyword evidence="3" id="KW-1185">Reference proteome</keyword>
<accession>A0ABN0CYQ0</accession>
<dbReference type="CDD" id="cd03449">
    <property type="entry name" value="R_hydratase"/>
    <property type="match status" value="1"/>
</dbReference>
<evidence type="ECO:0000259" key="1">
    <source>
        <dbReference type="Pfam" id="PF01575"/>
    </source>
</evidence>
<dbReference type="SUPFAM" id="SSF54637">
    <property type="entry name" value="Thioesterase/thiol ester dehydrase-isomerase"/>
    <property type="match status" value="1"/>
</dbReference>
<gene>
    <name evidence="2" type="ORF">HMPREF1039_0511</name>
</gene>
<comment type="caution">
    <text evidence="2">The sequence shown here is derived from an EMBL/GenBank/DDBJ whole genome shotgun (WGS) entry which is preliminary data.</text>
</comment>
<dbReference type="InterPro" id="IPR029069">
    <property type="entry name" value="HotDog_dom_sf"/>
</dbReference>
<dbReference type="EC" id="1.-.-.-" evidence="2"/>